<gene>
    <name evidence="2" type="ORF">Cni_G21840</name>
</gene>
<keyword evidence="1" id="KW-0812">Transmembrane</keyword>
<feature type="transmembrane region" description="Helical" evidence="1">
    <location>
        <begin position="16"/>
        <end position="34"/>
    </location>
</feature>
<dbReference type="PANTHER" id="PTHR23516">
    <property type="entry name" value="SAM (S-ADENOSYL METHIONINE) TRANSPORTER"/>
    <property type="match status" value="1"/>
</dbReference>
<feature type="transmembrane region" description="Helical" evidence="1">
    <location>
        <begin position="302"/>
        <end position="321"/>
    </location>
</feature>
<evidence type="ECO:0000313" key="3">
    <source>
        <dbReference type="Proteomes" id="UP001327560"/>
    </source>
</evidence>
<feature type="transmembrane region" description="Helical" evidence="1">
    <location>
        <begin position="421"/>
        <end position="440"/>
    </location>
</feature>
<dbReference type="Pfam" id="PF05631">
    <property type="entry name" value="MFS_5"/>
    <property type="match status" value="1"/>
</dbReference>
<keyword evidence="3" id="KW-1185">Reference proteome</keyword>
<feature type="transmembrane region" description="Helical" evidence="1">
    <location>
        <begin position="388"/>
        <end position="409"/>
    </location>
</feature>
<feature type="transmembrane region" description="Helical" evidence="1">
    <location>
        <begin position="97"/>
        <end position="120"/>
    </location>
</feature>
<evidence type="ECO:0000256" key="1">
    <source>
        <dbReference type="SAM" id="Phobius"/>
    </source>
</evidence>
<dbReference type="GO" id="GO:0016020">
    <property type="term" value="C:membrane"/>
    <property type="evidence" value="ECO:0007669"/>
    <property type="project" value="InterPro"/>
</dbReference>
<dbReference type="Proteomes" id="UP001327560">
    <property type="component" value="Chromosome 7"/>
</dbReference>
<dbReference type="AlphaFoldDB" id="A0AAQ3QHQ0"/>
<evidence type="ECO:0000313" key="2">
    <source>
        <dbReference type="EMBL" id="WOL13071.1"/>
    </source>
</evidence>
<feature type="transmembrane region" description="Helical" evidence="1">
    <location>
        <begin position="55"/>
        <end position="77"/>
    </location>
</feature>
<feature type="transmembrane region" description="Helical" evidence="1">
    <location>
        <begin position="356"/>
        <end position="376"/>
    </location>
</feature>
<proteinExistence type="predicted"/>
<feature type="transmembrane region" description="Helical" evidence="1">
    <location>
        <begin position="127"/>
        <end position="144"/>
    </location>
</feature>
<dbReference type="InterPro" id="IPR036259">
    <property type="entry name" value="MFS_trans_sf"/>
</dbReference>
<dbReference type="SUPFAM" id="SSF103473">
    <property type="entry name" value="MFS general substrate transporter"/>
    <property type="match status" value="2"/>
</dbReference>
<accession>A0AAQ3QHQ0</accession>
<protein>
    <submittedName>
        <fullName evidence="2">Molybdate-anion transporter</fullName>
    </submittedName>
</protein>
<reference evidence="2 3" key="1">
    <citation type="submission" date="2023-10" db="EMBL/GenBank/DDBJ databases">
        <title>Chromosome-scale genome assembly provides insights into flower coloration mechanisms of Canna indica.</title>
        <authorList>
            <person name="Li C."/>
        </authorList>
    </citation>
    <scope>NUCLEOTIDE SEQUENCE [LARGE SCALE GENOMIC DNA]</scope>
    <source>
        <tissue evidence="2">Flower</tissue>
    </source>
</reference>
<name>A0AAQ3QHQ0_9LILI</name>
<feature type="transmembrane region" description="Helical" evidence="1">
    <location>
        <begin position="266"/>
        <end position="287"/>
    </location>
</feature>
<keyword evidence="1" id="KW-0472">Membrane</keyword>
<dbReference type="Gene3D" id="1.20.1250.20">
    <property type="entry name" value="MFS general substrate transporter like domains"/>
    <property type="match status" value="1"/>
</dbReference>
<organism evidence="2 3">
    <name type="scientific">Canna indica</name>
    <name type="common">Indian-shot</name>
    <dbReference type="NCBI Taxonomy" id="4628"/>
    <lineage>
        <taxon>Eukaryota</taxon>
        <taxon>Viridiplantae</taxon>
        <taxon>Streptophyta</taxon>
        <taxon>Embryophyta</taxon>
        <taxon>Tracheophyta</taxon>
        <taxon>Spermatophyta</taxon>
        <taxon>Magnoliopsida</taxon>
        <taxon>Liliopsida</taxon>
        <taxon>Zingiberales</taxon>
        <taxon>Cannaceae</taxon>
        <taxon>Canna</taxon>
    </lineage>
</organism>
<dbReference type="InterPro" id="IPR008509">
    <property type="entry name" value="MOT2/MFSD5"/>
</dbReference>
<keyword evidence="1" id="KW-1133">Transmembrane helix</keyword>
<feature type="transmembrane region" description="Helical" evidence="1">
    <location>
        <begin position="219"/>
        <end position="236"/>
    </location>
</feature>
<feature type="transmembrane region" description="Helical" evidence="1">
    <location>
        <begin position="188"/>
        <end position="207"/>
    </location>
</feature>
<sequence length="454" mass="50557">MGVVIESDRWELKPSAFVFLFALCFASVFLRPYFSRSGAVRGATASSLFDLGPSTLFLSFQRGFLLLYSLASAMVGLSSVFGEYEFAQYGISREHMAWYLALGAASALVFGTFSGILFDIVGARKACVLFCFLHIIVGVLKIMVGHASAWISSICLSLASSLFSFCYETWMVLEHEKQGHKQDLLNDTFWLMTFFESLSLIGSQGLSNLLVKDFHTRSFLPYVLAALLAILSTLYIRKEWSKSHHITVFGSYRKSFSAHVLRDKNILVLAWAQASIYFSMAVCWILWAPTIVADGREVNLSKIYPCFIASRMLGSTVFPWFFSEGRLPRNEDCLTAALGVAGITLSIVAYDYQEIGVLVLLFCIFHACVGFCLPSLARLRTMCLPNEVRGGMITFSLAPTNAVFLFVLLQGGYCRNLANSTILALAAFGLLIAAGCTYKLRSWRKQSRQNWHNI</sequence>
<dbReference type="EMBL" id="CP136896">
    <property type="protein sequence ID" value="WOL13071.1"/>
    <property type="molecule type" value="Genomic_DNA"/>
</dbReference>
<dbReference type="GO" id="GO:0015098">
    <property type="term" value="F:molybdate ion transmembrane transporter activity"/>
    <property type="evidence" value="ECO:0007669"/>
    <property type="project" value="InterPro"/>
</dbReference>
<dbReference type="PANTHER" id="PTHR23516:SF2">
    <property type="entry name" value="MOLYBDATE-ANION TRANSPORTER"/>
    <property type="match status" value="1"/>
</dbReference>